<dbReference type="Proteomes" id="UP000660729">
    <property type="component" value="Unassembled WGS sequence"/>
</dbReference>
<keyword evidence="1" id="KW-0732">Signal</keyword>
<accession>A0A8H6R775</accession>
<gene>
    <name evidence="2" type="ORF">HII31_12704</name>
</gene>
<feature type="signal peptide" evidence="1">
    <location>
        <begin position="1"/>
        <end position="21"/>
    </location>
</feature>
<evidence type="ECO:0000313" key="3">
    <source>
        <dbReference type="Proteomes" id="UP000660729"/>
    </source>
</evidence>
<evidence type="ECO:0000313" key="2">
    <source>
        <dbReference type="EMBL" id="KAF7185831.1"/>
    </source>
</evidence>
<sequence length="228" mass="24656">MVSFTLWAMMAVAFMSETASSSKPPPVQGFQAPKHNTGFQVGIERWRNRGCMEDKIGARYFLRDGDCFSASDGIPFRGFTYEWKCPKNCGKKDIKELHKMNCGIVSYAQPNCDLSSALGTLFNAHVQDNHGACANAGGLARSVKLVCEKLEHSVAWPSSSTWNPYTETTPSTPTHTLAPWQTVTPQTVTVTVPATTVFAQSAIVTVASTPIGGLPSFSNGNSVEKLDS</sequence>
<proteinExistence type="predicted"/>
<name>A0A8H6R775_9PEZI</name>
<feature type="chain" id="PRO_5034634858" evidence="1">
    <location>
        <begin position="22"/>
        <end position="228"/>
    </location>
</feature>
<reference evidence="2" key="1">
    <citation type="submission" date="2020-04" db="EMBL/GenBank/DDBJ databases">
        <title>Draft genome resource of the tomato pathogen Pseudocercospora fuligena.</title>
        <authorList>
            <person name="Zaccaron A."/>
        </authorList>
    </citation>
    <scope>NUCLEOTIDE SEQUENCE</scope>
    <source>
        <strain evidence="2">PF001</strain>
    </source>
</reference>
<dbReference type="AlphaFoldDB" id="A0A8H6R775"/>
<comment type="caution">
    <text evidence="2">The sequence shown here is derived from an EMBL/GenBank/DDBJ whole genome shotgun (WGS) entry which is preliminary data.</text>
</comment>
<protein>
    <submittedName>
        <fullName evidence="2">Uncharacterized protein</fullName>
    </submittedName>
</protein>
<dbReference type="EMBL" id="JABCIY010000306">
    <property type="protein sequence ID" value="KAF7185831.1"/>
    <property type="molecule type" value="Genomic_DNA"/>
</dbReference>
<keyword evidence="3" id="KW-1185">Reference proteome</keyword>
<organism evidence="2 3">
    <name type="scientific">Pseudocercospora fuligena</name>
    <dbReference type="NCBI Taxonomy" id="685502"/>
    <lineage>
        <taxon>Eukaryota</taxon>
        <taxon>Fungi</taxon>
        <taxon>Dikarya</taxon>
        <taxon>Ascomycota</taxon>
        <taxon>Pezizomycotina</taxon>
        <taxon>Dothideomycetes</taxon>
        <taxon>Dothideomycetidae</taxon>
        <taxon>Mycosphaerellales</taxon>
        <taxon>Mycosphaerellaceae</taxon>
        <taxon>Pseudocercospora</taxon>
    </lineage>
</organism>
<evidence type="ECO:0000256" key="1">
    <source>
        <dbReference type="SAM" id="SignalP"/>
    </source>
</evidence>